<dbReference type="EMBL" id="LXSF01000001">
    <property type="protein sequence ID" value="OAM18335.1"/>
    <property type="molecule type" value="Genomic_DNA"/>
</dbReference>
<proteinExistence type="predicted"/>
<evidence type="ECO:0008006" key="3">
    <source>
        <dbReference type="Google" id="ProtNLM"/>
    </source>
</evidence>
<dbReference type="Proteomes" id="UP000078003">
    <property type="component" value="Unassembled WGS sequence"/>
</dbReference>
<comment type="caution">
    <text evidence="1">The sequence shown here is derived from an EMBL/GenBank/DDBJ whole genome shotgun (WGS) entry which is preliminary data.</text>
</comment>
<protein>
    <recommendedName>
        <fullName evidence="3">HEAT repeat domain-containing protein</fullName>
    </recommendedName>
</protein>
<sequence length="181" mass="21354">MLIKGYLKNNNCQIFVEWVFMPTLRLLVFKQYKYRFYMEHIFELDNILSKYRGEFDNYWYDYLILDAIDILNKFNDAEWKHLFDILQNQKNELWYLALISILSDTKNFSNALDLCISIFRGNSYAVQIATIDTINALISGKDISIRIINEIKCMVINFTPKSTIDDIVYNSLLSNLASRLG</sequence>
<name>A0A1A9RJ42_EIKCO</name>
<evidence type="ECO:0000313" key="1">
    <source>
        <dbReference type="EMBL" id="OAM18335.1"/>
    </source>
</evidence>
<reference evidence="2" key="1">
    <citation type="submission" date="2016-05" db="EMBL/GenBank/DDBJ databases">
        <title>Draft genome of Corynebacterium afermentans subsp. afermentans LCDC 88199T.</title>
        <authorList>
            <person name="Bernier A.-M."/>
            <person name="Bernard K."/>
        </authorList>
    </citation>
    <scope>NUCLEOTIDE SEQUENCE [LARGE SCALE GENOMIC DNA]</scope>
    <source>
        <strain evidence="2">NML01-0328</strain>
    </source>
</reference>
<accession>A0A1A9RJ42</accession>
<evidence type="ECO:0000313" key="2">
    <source>
        <dbReference type="Proteomes" id="UP000078003"/>
    </source>
</evidence>
<organism evidence="1 2">
    <name type="scientific">Eikenella corrodens</name>
    <dbReference type="NCBI Taxonomy" id="539"/>
    <lineage>
        <taxon>Bacteria</taxon>
        <taxon>Pseudomonadati</taxon>
        <taxon>Pseudomonadota</taxon>
        <taxon>Betaproteobacteria</taxon>
        <taxon>Neisseriales</taxon>
        <taxon>Neisseriaceae</taxon>
        <taxon>Eikenella</taxon>
    </lineage>
</organism>
<dbReference type="AlphaFoldDB" id="A0A1A9RJ42"/>
<gene>
    <name evidence="1" type="ORF">A7P85_01255</name>
</gene>